<dbReference type="InterPro" id="IPR035104">
    <property type="entry name" value="Ribosomal_protein_S1-like"/>
</dbReference>
<feature type="domain" description="S1 motif" evidence="2">
    <location>
        <begin position="68"/>
        <end position="135"/>
    </location>
</feature>
<dbReference type="Pfam" id="PF00575">
    <property type="entry name" value="S1"/>
    <property type="match status" value="3"/>
</dbReference>
<reference evidence="3 4" key="1">
    <citation type="submission" date="2017-09" db="EMBL/GenBank/DDBJ databases">
        <title>Depth-based differentiation of microbial function through sediment-hosted aquifers and enrichment of novel symbionts in the deep terrestrial subsurface.</title>
        <authorList>
            <person name="Probst A.J."/>
            <person name="Ladd B."/>
            <person name="Jarett J.K."/>
            <person name="Geller-Mcgrath D.E."/>
            <person name="Sieber C.M."/>
            <person name="Emerson J.B."/>
            <person name="Anantharaman K."/>
            <person name="Thomas B.C."/>
            <person name="Malmstrom R."/>
            <person name="Stieglmeier M."/>
            <person name="Klingl A."/>
            <person name="Woyke T."/>
            <person name="Ryan C.M."/>
            <person name="Banfield J.F."/>
        </authorList>
    </citation>
    <scope>NUCLEOTIDE SEQUENCE [LARGE SCALE GENOMIC DNA]</scope>
    <source>
        <strain evidence="3">CG22_combo_CG10-13_8_21_14_all_43_18</strain>
    </source>
</reference>
<feature type="domain" description="S1 motif" evidence="2">
    <location>
        <begin position="153"/>
        <end position="231"/>
    </location>
</feature>
<dbReference type="Gene3D" id="2.40.50.140">
    <property type="entry name" value="Nucleic acid-binding proteins"/>
    <property type="match status" value="4"/>
</dbReference>
<feature type="region of interest" description="Disordered" evidence="1">
    <location>
        <begin position="31"/>
        <end position="51"/>
    </location>
</feature>
<dbReference type="InterPro" id="IPR012340">
    <property type="entry name" value="NA-bd_OB-fold"/>
</dbReference>
<keyword evidence="3" id="KW-0687">Ribonucleoprotein</keyword>
<feature type="domain" description="S1 motif" evidence="2">
    <location>
        <begin position="248"/>
        <end position="315"/>
    </location>
</feature>
<evidence type="ECO:0000259" key="2">
    <source>
        <dbReference type="PROSITE" id="PS50126"/>
    </source>
</evidence>
<dbReference type="EMBL" id="PCTS01000002">
    <property type="protein sequence ID" value="PIP86809.1"/>
    <property type="molecule type" value="Genomic_DNA"/>
</dbReference>
<organism evidence="3 4">
    <name type="scientific">Candidatus Campbellbacteria bacterium CG22_combo_CG10-13_8_21_14_all_43_18</name>
    <dbReference type="NCBI Taxonomy" id="1974530"/>
    <lineage>
        <taxon>Bacteria</taxon>
        <taxon>Candidatus Campbelliibacteriota</taxon>
    </lineage>
</organism>
<dbReference type="InterPro" id="IPR052757">
    <property type="entry name" value="Ribosomal_protein_S1"/>
</dbReference>
<dbReference type="PRINTS" id="PR00681">
    <property type="entry name" value="RIBOSOMALS1"/>
</dbReference>
<dbReference type="AlphaFoldDB" id="A0A2H0DYM6"/>
<dbReference type="PROSITE" id="PS50126">
    <property type="entry name" value="S1"/>
    <property type="match status" value="4"/>
</dbReference>
<gene>
    <name evidence="3" type="ORF">COW82_00125</name>
</gene>
<dbReference type="GO" id="GO:0003676">
    <property type="term" value="F:nucleic acid binding"/>
    <property type="evidence" value="ECO:0007669"/>
    <property type="project" value="InterPro"/>
</dbReference>
<dbReference type="SUPFAM" id="SSF50249">
    <property type="entry name" value="Nucleic acid-binding proteins"/>
    <property type="match status" value="4"/>
</dbReference>
<dbReference type="SMART" id="SM00316">
    <property type="entry name" value="S1"/>
    <property type="match status" value="4"/>
</dbReference>
<feature type="domain" description="S1 motif" evidence="2">
    <location>
        <begin position="332"/>
        <end position="399"/>
    </location>
</feature>
<accession>A0A2H0DYM6</accession>
<dbReference type="PANTHER" id="PTHR47559">
    <property type="entry name" value="OS03G0844900 PROTEIN"/>
    <property type="match status" value="1"/>
</dbReference>
<dbReference type="GO" id="GO:0005840">
    <property type="term" value="C:ribosome"/>
    <property type="evidence" value="ECO:0007669"/>
    <property type="project" value="UniProtKB-KW"/>
</dbReference>
<name>A0A2H0DYM6_9BACT</name>
<proteinExistence type="predicted"/>
<dbReference type="PANTHER" id="PTHR47559:SF1">
    <property type="entry name" value="OS03G0844900 PROTEIN"/>
    <property type="match status" value="1"/>
</dbReference>
<dbReference type="Proteomes" id="UP000231276">
    <property type="component" value="Unassembled WGS sequence"/>
</dbReference>
<dbReference type="InterPro" id="IPR003029">
    <property type="entry name" value="S1_domain"/>
</dbReference>
<comment type="caution">
    <text evidence="3">The sequence shown here is derived from an EMBL/GenBank/DDBJ whole genome shotgun (WGS) entry which is preliminary data.</text>
</comment>
<evidence type="ECO:0000256" key="1">
    <source>
        <dbReference type="SAM" id="MobiDB-lite"/>
    </source>
</evidence>
<sequence length="406" mass="45696">MGLIPSDLKSENPQAEETLFKIMEKEKERRREKVLKSAEAKPTAAKNPKADTLMGKLFSETHARPEEGDLVEGPVAEKGKSKVFIDLKPFGMGIIFGREYINVRDILKKTSIGDKITAKVVEAENEDGYIELSLKEARQAIIWDEAEEVMKEKRILLLSAKEANRGGLIIEWQGIQGFLPASQLKTEHYPRVEDGDKDKILEELNKLVEQKIEVSIIGVEPKENKLIFSEKGPEQKEKRKILDKYELNDTVEGDITGIVEFGVFIKIEEGLEGLAHISELDWGLVEDPKELFKVGQKVRAKIIEITDDKISLSIKQLKPNPWEKADKKYKTGQKVEAVIIKFNKHGALASVEEGVAGLVHISEFGGEEKLRESLELGKKYSFIINIFEPAEHKMTLSVAVRDAALK</sequence>
<keyword evidence="3" id="KW-0689">Ribosomal protein</keyword>
<protein>
    <submittedName>
        <fullName evidence="3">30S ribosomal protein S1</fullName>
    </submittedName>
</protein>
<evidence type="ECO:0000313" key="3">
    <source>
        <dbReference type="EMBL" id="PIP86809.1"/>
    </source>
</evidence>
<evidence type="ECO:0000313" key="4">
    <source>
        <dbReference type="Proteomes" id="UP000231276"/>
    </source>
</evidence>